<evidence type="ECO:0000256" key="1">
    <source>
        <dbReference type="SAM" id="MobiDB-lite"/>
    </source>
</evidence>
<keyword evidence="3" id="KW-1185">Reference proteome</keyword>
<protein>
    <submittedName>
        <fullName evidence="2">Uncharacterized protein</fullName>
    </submittedName>
</protein>
<evidence type="ECO:0000313" key="2">
    <source>
        <dbReference type="EMBL" id="KAG9340634.1"/>
    </source>
</evidence>
<feature type="region of interest" description="Disordered" evidence="1">
    <location>
        <begin position="63"/>
        <end position="89"/>
    </location>
</feature>
<organism evidence="2 3">
    <name type="scientific">Albula glossodonta</name>
    <name type="common">roundjaw bonefish</name>
    <dbReference type="NCBI Taxonomy" id="121402"/>
    <lineage>
        <taxon>Eukaryota</taxon>
        <taxon>Metazoa</taxon>
        <taxon>Chordata</taxon>
        <taxon>Craniata</taxon>
        <taxon>Vertebrata</taxon>
        <taxon>Euteleostomi</taxon>
        <taxon>Actinopterygii</taxon>
        <taxon>Neopterygii</taxon>
        <taxon>Teleostei</taxon>
        <taxon>Albuliformes</taxon>
        <taxon>Albulidae</taxon>
        <taxon>Albula</taxon>
    </lineage>
</organism>
<accession>A0A8T2NKR6</accession>
<feature type="compositionally biased region" description="Pro residues" evidence="1">
    <location>
        <begin position="155"/>
        <end position="167"/>
    </location>
</feature>
<proteinExistence type="predicted"/>
<name>A0A8T2NKR6_9TELE</name>
<evidence type="ECO:0000313" key="3">
    <source>
        <dbReference type="Proteomes" id="UP000824540"/>
    </source>
</evidence>
<dbReference type="AlphaFoldDB" id="A0A8T2NKR6"/>
<dbReference type="EMBL" id="JAFBMS010000041">
    <property type="protein sequence ID" value="KAG9340634.1"/>
    <property type="molecule type" value="Genomic_DNA"/>
</dbReference>
<feature type="compositionally biased region" description="Pro residues" evidence="1">
    <location>
        <begin position="22"/>
        <end position="32"/>
    </location>
</feature>
<dbReference type="Proteomes" id="UP000824540">
    <property type="component" value="Unassembled WGS sequence"/>
</dbReference>
<comment type="caution">
    <text evidence="2">The sequence shown here is derived from an EMBL/GenBank/DDBJ whole genome shotgun (WGS) entry which is preliminary data.</text>
</comment>
<feature type="region of interest" description="Disordered" evidence="1">
    <location>
        <begin position="144"/>
        <end position="177"/>
    </location>
</feature>
<gene>
    <name evidence="2" type="ORF">JZ751_021190</name>
</gene>
<reference evidence="2" key="1">
    <citation type="thesis" date="2021" institute="BYU ScholarsArchive" country="Provo, UT, USA">
        <title>Applications of and Algorithms for Genome Assembly and Genomic Analyses with an Emphasis on Marine Teleosts.</title>
        <authorList>
            <person name="Pickett B.D."/>
        </authorList>
    </citation>
    <scope>NUCLEOTIDE SEQUENCE</scope>
    <source>
        <strain evidence="2">HI-2016</strain>
    </source>
</reference>
<sequence length="177" mass="18503">MERVQDRGEERKKHSDVRELTTPPPPPHPPLPNSADDLSQSVYTKRCARPIYISCVGAEPVSRNGSVRTVPAPHTGGRRAHSLGSGHSGVGSSVCLRLQALGGRALNEPCLAALRHAGGVRGGDCAFPPSPPVTSAAAPPPGACVCYGMPRPHEPPQPPTVGPPSAPVPRRSSPQHR</sequence>
<feature type="compositionally biased region" description="Low complexity" evidence="1">
    <location>
        <begin position="168"/>
        <end position="177"/>
    </location>
</feature>
<feature type="compositionally biased region" description="Basic and acidic residues" evidence="1">
    <location>
        <begin position="1"/>
        <end position="19"/>
    </location>
</feature>
<feature type="region of interest" description="Disordered" evidence="1">
    <location>
        <begin position="1"/>
        <end position="40"/>
    </location>
</feature>